<dbReference type="InterPro" id="IPR038606">
    <property type="entry name" value="To_sf"/>
</dbReference>
<feature type="signal peptide" evidence="1">
    <location>
        <begin position="1"/>
        <end position="17"/>
    </location>
</feature>
<keyword evidence="3" id="KW-1185">Reference proteome</keyword>
<keyword evidence="1" id="KW-0732">Signal</keyword>
<protein>
    <submittedName>
        <fullName evidence="2">(African queen) hypothetical protein</fullName>
    </submittedName>
</protein>
<dbReference type="EMBL" id="CAKASE010000074">
    <property type="protein sequence ID" value="CAG9576173.1"/>
    <property type="molecule type" value="Genomic_DNA"/>
</dbReference>
<name>A0A8J2R161_9NEOP</name>
<dbReference type="Gene3D" id="3.15.10.30">
    <property type="entry name" value="Haemolymph juvenile hormone binding protein"/>
    <property type="match status" value="1"/>
</dbReference>
<evidence type="ECO:0000313" key="3">
    <source>
        <dbReference type="Proteomes" id="UP000789524"/>
    </source>
</evidence>
<evidence type="ECO:0000313" key="2">
    <source>
        <dbReference type="EMBL" id="CAG9576173.1"/>
    </source>
</evidence>
<comment type="caution">
    <text evidence="2">The sequence shown here is derived from an EMBL/GenBank/DDBJ whole genome shotgun (WGS) entry which is preliminary data.</text>
</comment>
<dbReference type="Pfam" id="PF06585">
    <property type="entry name" value="JHBP"/>
    <property type="match status" value="1"/>
</dbReference>
<evidence type="ECO:0000256" key="1">
    <source>
        <dbReference type="SAM" id="SignalP"/>
    </source>
</evidence>
<accession>A0A8J2R161</accession>
<reference evidence="2" key="1">
    <citation type="submission" date="2021-09" db="EMBL/GenBank/DDBJ databases">
        <authorList>
            <person name="Martin H S."/>
        </authorList>
    </citation>
    <scope>NUCLEOTIDE SEQUENCE</scope>
</reference>
<proteinExistence type="predicted"/>
<dbReference type="InterPro" id="IPR010562">
    <property type="entry name" value="Haemolymph_juvenile_hormone-bd"/>
</dbReference>
<feature type="chain" id="PRO_5035173808" evidence="1">
    <location>
        <begin position="18"/>
        <end position="225"/>
    </location>
</feature>
<gene>
    <name evidence="2" type="ORF">DCHRY22_LOCUS11922</name>
</gene>
<organism evidence="2 3">
    <name type="scientific">Danaus chrysippus</name>
    <name type="common">African queen</name>
    <dbReference type="NCBI Taxonomy" id="151541"/>
    <lineage>
        <taxon>Eukaryota</taxon>
        <taxon>Metazoa</taxon>
        <taxon>Ecdysozoa</taxon>
        <taxon>Arthropoda</taxon>
        <taxon>Hexapoda</taxon>
        <taxon>Insecta</taxon>
        <taxon>Pterygota</taxon>
        <taxon>Neoptera</taxon>
        <taxon>Endopterygota</taxon>
        <taxon>Lepidoptera</taxon>
        <taxon>Glossata</taxon>
        <taxon>Ditrysia</taxon>
        <taxon>Papilionoidea</taxon>
        <taxon>Nymphalidae</taxon>
        <taxon>Danainae</taxon>
        <taxon>Danaini</taxon>
        <taxon>Danaina</taxon>
        <taxon>Danaus</taxon>
        <taxon>Anosia</taxon>
    </lineage>
</organism>
<dbReference type="OrthoDB" id="7339216at2759"/>
<dbReference type="Proteomes" id="UP000789524">
    <property type="component" value="Unassembled WGS sequence"/>
</dbReference>
<sequence>MKLHLFALLLAVSGSFALPRADDFELSGQRNAVEDTIRRTIERIIARIQSAGADPVQVDRRDFEFIPVTIDLVLRAFIENLEFSGASNIQIHNLEYSYIFNRLRLDVSLPELRLLVGDSGIDLLILGSKVEAQLQGSLSIKAIRLAAVVYVDVNIIDISLRSLSIDASLGGIESDLKIVAQGSDRSEVVNNLFNVRIPAFLKSNKADIDRVLESVVSAILNYIWK</sequence>
<dbReference type="AlphaFoldDB" id="A0A8J2R161"/>